<dbReference type="PROSITE" id="PS50949">
    <property type="entry name" value="HTH_GNTR"/>
    <property type="match status" value="1"/>
</dbReference>
<dbReference type="InterPro" id="IPR036390">
    <property type="entry name" value="WH_DNA-bd_sf"/>
</dbReference>
<keyword evidence="7" id="KW-1185">Reference proteome</keyword>
<dbReference type="Pfam" id="PF07729">
    <property type="entry name" value="FCD"/>
    <property type="match status" value="1"/>
</dbReference>
<dbReference type="CDD" id="cd07377">
    <property type="entry name" value="WHTH_GntR"/>
    <property type="match status" value="1"/>
</dbReference>
<dbReference type="SUPFAM" id="SSF48008">
    <property type="entry name" value="GntR ligand-binding domain-like"/>
    <property type="match status" value="1"/>
</dbReference>
<evidence type="ECO:0000313" key="6">
    <source>
        <dbReference type="EMBL" id="GAA1989455.1"/>
    </source>
</evidence>
<accession>A0ABP5E263</accession>
<proteinExistence type="predicted"/>
<feature type="region of interest" description="Disordered" evidence="4">
    <location>
        <begin position="218"/>
        <end position="252"/>
    </location>
</feature>
<dbReference type="Pfam" id="PF00392">
    <property type="entry name" value="GntR"/>
    <property type="match status" value="1"/>
</dbReference>
<keyword evidence="3" id="KW-0804">Transcription</keyword>
<dbReference type="PANTHER" id="PTHR43537">
    <property type="entry name" value="TRANSCRIPTIONAL REGULATOR, GNTR FAMILY"/>
    <property type="match status" value="1"/>
</dbReference>
<evidence type="ECO:0000259" key="5">
    <source>
        <dbReference type="PROSITE" id="PS50949"/>
    </source>
</evidence>
<feature type="compositionally biased region" description="Low complexity" evidence="4">
    <location>
        <begin position="235"/>
        <end position="246"/>
    </location>
</feature>
<gene>
    <name evidence="6" type="ORF">GCM10009838_60490</name>
</gene>
<dbReference type="Gene3D" id="1.10.10.10">
    <property type="entry name" value="Winged helix-like DNA-binding domain superfamily/Winged helix DNA-binding domain"/>
    <property type="match status" value="1"/>
</dbReference>
<dbReference type="SMART" id="SM00345">
    <property type="entry name" value="HTH_GNTR"/>
    <property type="match status" value="1"/>
</dbReference>
<comment type="caution">
    <text evidence="6">The sequence shown here is derived from an EMBL/GenBank/DDBJ whole genome shotgun (WGS) entry which is preliminary data.</text>
</comment>
<sequence length="273" mass="29024">MYVEGWNVHRVIRPARLANAVVERLLLRILEGEFPPGTDLPPEAALAAEFAVSRTILREALKALEEKRVLRIRHGRGTTVRPKAEWNLLDPLVLSVQLEYESSPELVEELGEVRTALLTLMAELAARRIHPPQREQLAAALERMRAAAEEPAPFHEAAVAFTRTLAEAAGNEVARCVIETIDVPYGGQDDDPGKLAEAMKLRLLLAEAAYATVAAGPGAPAGSVPAPAPAPAAAPAPASAGAAVPPGSQPLRQVATVPLNRHGLRAPAQSARV</sequence>
<dbReference type="InterPro" id="IPR036388">
    <property type="entry name" value="WH-like_DNA-bd_sf"/>
</dbReference>
<dbReference type="InterPro" id="IPR000524">
    <property type="entry name" value="Tscrpt_reg_HTH_GntR"/>
</dbReference>
<dbReference type="EMBL" id="BAAAQM010000042">
    <property type="protein sequence ID" value="GAA1989455.1"/>
    <property type="molecule type" value="Genomic_DNA"/>
</dbReference>
<dbReference type="SMART" id="SM00895">
    <property type="entry name" value="FCD"/>
    <property type="match status" value="1"/>
</dbReference>
<evidence type="ECO:0000256" key="3">
    <source>
        <dbReference type="ARBA" id="ARBA00023163"/>
    </source>
</evidence>
<dbReference type="SUPFAM" id="SSF46785">
    <property type="entry name" value="Winged helix' DNA-binding domain"/>
    <property type="match status" value="1"/>
</dbReference>
<reference evidence="7" key="1">
    <citation type="journal article" date="2019" name="Int. J. Syst. Evol. Microbiol.">
        <title>The Global Catalogue of Microorganisms (GCM) 10K type strain sequencing project: providing services to taxonomists for standard genome sequencing and annotation.</title>
        <authorList>
            <consortium name="The Broad Institute Genomics Platform"/>
            <consortium name="The Broad Institute Genome Sequencing Center for Infectious Disease"/>
            <person name="Wu L."/>
            <person name="Ma J."/>
        </authorList>
    </citation>
    <scope>NUCLEOTIDE SEQUENCE [LARGE SCALE GENOMIC DNA]</scope>
    <source>
        <strain evidence="7">JCM 16013</strain>
    </source>
</reference>
<dbReference type="InterPro" id="IPR011711">
    <property type="entry name" value="GntR_C"/>
</dbReference>
<protein>
    <recommendedName>
        <fullName evidence="5">HTH gntR-type domain-containing protein</fullName>
    </recommendedName>
</protein>
<evidence type="ECO:0000256" key="2">
    <source>
        <dbReference type="ARBA" id="ARBA00023125"/>
    </source>
</evidence>
<evidence type="ECO:0000313" key="7">
    <source>
        <dbReference type="Proteomes" id="UP001499854"/>
    </source>
</evidence>
<dbReference type="PANTHER" id="PTHR43537:SF44">
    <property type="entry name" value="GNTR FAMILY REGULATORY PROTEIN"/>
    <property type="match status" value="1"/>
</dbReference>
<name>A0ABP5E263_9ACTN</name>
<dbReference type="PRINTS" id="PR00035">
    <property type="entry name" value="HTHGNTR"/>
</dbReference>
<keyword evidence="1" id="KW-0805">Transcription regulation</keyword>
<dbReference type="Gene3D" id="1.20.120.530">
    <property type="entry name" value="GntR ligand-binding domain-like"/>
    <property type="match status" value="1"/>
</dbReference>
<evidence type="ECO:0000256" key="4">
    <source>
        <dbReference type="SAM" id="MobiDB-lite"/>
    </source>
</evidence>
<dbReference type="Proteomes" id="UP001499854">
    <property type="component" value="Unassembled WGS sequence"/>
</dbReference>
<keyword evidence="2" id="KW-0238">DNA-binding</keyword>
<feature type="domain" description="HTH gntR-type" evidence="5">
    <location>
        <begin position="15"/>
        <end position="83"/>
    </location>
</feature>
<organism evidence="6 7">
    <name type="scientific">Catenulispora subtropica</name>
    <dbReference type="NCBI Taxonomy" id="450798"/>
    <lineage>
        <taxon>Bacteria</taxon>
        <taxon>Bacillati</taxon>
        <taxon>Actinomycetota</taxon>
        <taxon>Actinomycetes</taxon>
        <taxon>Catenulisporales</taxon>
        <taxon>Catenulisporaceae</taxon>
        <taxon>Catenulispora</taxon>
    </lineage>
</organism>
<dbReference type="InterPro" id="IPR008920">
    <property type="entry name" value="TF_FadR/GntR_C"/>
</dbReference>
<evidence type="ECO:0000256" key="1">
    <source>
        <dbReference type="ARBA" id="ARBA00023015"/>
    </source>
</evidence>